<feature type="coiled-coil region" evidence="6">
    <location>
        <begin position="191"/>
        <end position="218"/>
    </location>
</feature>
<evidence type="ECO:0000256" key="7">
    <source>
        <dbReference type="SAM" id="MobiDB-lite"/>
    </source>
</evidence>
<dbReference type="CDD" id="cd00067">
    <property type="entry name" value="GAL4"/>
    <property type="match status" value="1"/>
</dbReference>
<comment type="subcellular location">
    <subcellularLocation>
        <location evidence="1">Nucleus</location>
    </subcellularLocation>
</comment>
<protein>
    <submittedName>
        <fullName evidence="8">Uncharacterized protein</fullName>
    </submittedName>
</protein>
<dbReference type="InterPro" id="IPR036864">
    <property type="entry name" value="Zn2-C6_fun-type_DNA-bd_sf"/>
</dbReference>
<organism evidence="8 9">
    <name type="scientific">Kwoniella shandongensis</name>
    <dbReference type="NCBI Taxonomy" id="1734106"/>
    <lineage>
        <taxon>Eukaryota</taxon>
        <taxon>Fungi</taxon>
        <taxon>Dikarya</taxon>
        <taxon>Basidiomycota</taxon>
        <taxon>Agaricomycotina</taxon>
        <taxon>Tremellomycetes</taxon>
        <taxon>Tremellales</taxon>
        <taxon>Cryptococcaceae</taxon>
        <taxon>Kwoniella</taxon>
    </lineage>
</organism>
<dbReference type="EMBL" id="CP144053">
    <property type="protein sequence ID" value="WWD17504.1"/>
    <property type="molecule type" value="Genomic_DNA"/>
</dbReference>
<dbReference type="Proteomes" id="UP000322225">
    <property type="component" value="Chromosome 3"/>
</dbReference>
<dbReference type="InterPro" id="IPR001138">
    <property type="entry name" value="Zn2Cys6_DnaBD"/>
</dbReference>
<evidence type="ECO:0000256" key="4">
    <source>
        <dbReference type="ARBA" id="ARBA00023163"/>
    </source>
</evidence>
<reference evidence="8" key="2">
    <citation type="submission" date="2024-01" db="EMBL/GenBank/DDBJ databases">
        <title>Comparative genomics of Cryptococcus and Kwoniella reveals pathogenesis evolution and contrasting modes of karyotype evolution via chromosome fusion or intercentromeric recombination.</title>
        <authorList>
            <person name="Coelho M.A."/>
            <person name="David-Palma M."/>
            <person name="Shea T."/>
            <person name="Bowers K."/>
            <person name="McGinley-Smith S."/>
            <person name="Mohammad A.W."/>
            <person name="Gnirke A."/>
            <person name="Yurkov A.M."/>
            <person name="Nowrousian M."/>
            <person name="Sun S."/>
            <person name="Cuomo C.A."/>
            <person name="Heitman J."/>
        </authorList>
    </citation>
    <scope>NUCLEOTIDE SEQUENCE</scope>
    <source>
        <strain evidence="8">CBS 12478</strain>
    </source>
</reference>
<evidence type="ECO:0000313" key="9">
    <source>
        <dbReference type="Proteomes" id="UP000322225"/>
    </source>
</evidence>
<dbReference type="PANTHER" id="PTHR47338">
    <property type="entry name" value="ZN(II)2CYS6 TRANSCRIPTION FACTOR (EUROFUNG)-RELATED"/>
    <property type="match status" value="1"/>
</dbReference>
<accession>A0A5M6BVJ5</accession>
<dbReference type="RefSeq" id="XP_031859199.1">
    <property type="nucleotide sequence ID" value="XM_032006530.1"/>
</dbReference>
<evidence type="ECO:0000313" key="8">
    <source>
        <dbReference type="EMBL" id="WWD17504.1"/>
    </source>
</evidence>
<keyword evidence="9" id="KW-1185">Reference proteome</keyword>
<dbReference type="PANTHER" id="PTHR47338:SF29">
    <property type="entry name" value="ZN(2)-C6 FUNGAL-TYPE DOMAIN-CONTAINING PROTEIN"/>
    <property type="match status" value="1"/>
</dbReference>
<dbReference type="Gene3D" id="4.10.240.10">
    <property type="entry name" value="Zn(2)-C6 fungal-type DNA-binding domain"/>
    <property type="match status" value="1"/>
</dbReference>
<dbReference type="CDD" id="cd12148">
    <property type="entry name" value="fungal_TF_MHR"/>
    <property type="match status" value="1"/>
</dbReference>
<keyword evidence="3" id="KW-0805">Transcription regulation</keyword>
<dbReference type="Pfam" id="PF00172">
    <property type="entry name" value="Zn_clus"/>
    <property type="match status" value="1"/>
</dbReference>
<dbReference type="GO" id="GO:0000981">
    <property type="term" value="F:DNA-binding transcription factor activity, RNA polymerase II-specific"/>
    <property type="evidence" value="ECO:0007669"/>
    <property type="project" value="InterPro"/>
</dbReference>
<gene>
    <name evidence="8" type="ORF">CI109_101945</name>
</gene>
<reference evidence="8" key="1">
    <citation type="submission" date="2017-08" db="EMBL/GenBank/DDBJ databases">
        <authorList>
            <person name="Cuomo C."/>
            <person name="Billmyre B."/>
            <person name="Heitman J."/>
        </authorList>
    </citation>
    <scope>NUCLEOTIDE SEQUENCE</scope>
    <source>
        <strain evidence="8">CBS 12478</strain>
    </source>
</reference>
<dbReference type="KEGG" id="ksn:43590688"/>
<dbReference type="InterPro" id="IPR050815">
    <property type="entry name" value="TF_fung"/>
</dbReference>
<dbReference type="GO" id="GO:0008270">
    <property type="term" value="F:zinc ion binding"/>
    <property type="evidence" value="ECO:0007669"/>
    <property type="project" value="InterPro"/>
</dbReference>
<evidence type="ECO:0000256" key="5">
    <source>
        <dbReference type="ARBA" id="ARBA00023242"/>
    </source>
</evidence>
<dbReference type="SMART" id="SM00066">
    <property type="entry name" value="GAL4"/>
    <property type="match status" value="1"/>
</dbReference>
<evidence type="ECO:0000256" key="1">
    <source>
        <dbReference type="ARBA" id="ARBA00004123"/>
    </source>
</evidence>
<keyword evidence="6" id="KW-0175">Coiled coil</keyword>
<evidence type="ECO:0000256" key="3">
    <source>
        <dbReference type="ARBA" id="ARBA00023015"/>
    </source>
</evidence>
<sequence>MSDTYDDYPSSGGNDEGVSRVNESSTMVHWLGPLPSQSDSSRDAETESALKTLFGEAATTTDQHPEQDSGPEPTLASASESANQVKELDSLAAAAVATTMEDERDGSLPIDPTLIDRSVTPTSSAAGNNHIGTDTGGGASAAVKRKASSRANMLARGGACEFCKRRKLKCSAEEPTCANCAKIGRECVYSQKKQRSRVKVLEDRLQELEKRLDHQNTSSNHPSVATIASGSDEVLRTPGQDGVEVGGTGPGVYDDTFTLSSFELGLTPDKRFEPDLMTLADAAAADTSVKAIGDGMTFPWEDLSPEAIANEIVKAAAGGKGIGEKIVAHLIQLYVGPPSCAFLHPIIPPSTLVARLSPNSTSPIHACLLLSFIPFLLPLSPSPALQSPSIPSLLLPHSRAQSVHAITVADPRFLDLLTANMIRGMTFYDQARFLEGWAETPASAGMIHATGLDKMGYVGERFLAEKSDGWKERSAREKKMRLVIQKGVIIPPPETVKEFEDRMNLFWFVYKCDRAAAIGWGWPSSFQDEEISTPWPKEEYESHAALSDNRTIYHFMNSTTVDSAANDSTLCAQVKGITLLFHATRLCDLPSGIATPERTSRLIRLTQEYMSDLRPVKREYSDLPSTIGSLNQAWMTLYCALVFLFAKEEVDAIPGTEREYLDKVIDVAGKVVDHIQLAQASSGVEFAGHDLASAVIWQALGRLMYKYSNRLASDSEPKEGDEARIAVLQSHGHAFRSALAVMGKTVRFAAVGTHLLDNIMLGSEFKTGEWERPDNVE</sequence>
<name>A0A5M6BVJ5_9TREE</name>
<dbReference type="GeneID" id="43590688"/>
<dbReference type="SUPFAM" id="SSF57701">
    <property type="entry name" value="Zn2/Cys6 DNA-binding domain"/>
    <property type="match status" value="1"/>
</dbReference>
<dbReference type="OrthoDB" id="39175at2759"/>
<keyword evidence="2" id="KW-0479">Metal-binding</keyword>
<dbReference type="AlphaFoldDB" id="A0A5M6BVJ5"/>
<keyword evidence="5" id="KW-0539">Nucleus</keyword>
<dbReference type="PROSITE" id="PS50048">
    <property type="entry name" value="ZN2_CY6_FUNGAL_2"/>
    <property type="match status" value="1"/>
</dbReference>
<dbReference type="PROSITE" id="PS00463">
    <property type="entry name" value="ZN2_CY6_FUNGAL_1"/>
    <property type="match status" value="1"/>
</dbReference>
<feature type="region of interest" description="Disordered" evidence="7">
    <location>
        <begin position="1"/>
        <end position="85"/>
    </location>
</feature>
<evidence type="ECO:0000256" key="6">
    <source>
        <dbReference type="SAM" id="Coils"/>
    </source>
</evidence>
<evidence type="ECO:0000256" key="2">
    <source>
        <dbReference type="ARBA" id="ARBA00022723"/>
    </source>
</evidence>
<keyword evidence="4" id="KW-0804">Transcription</keyword>
<proteinExistence type="predicted"/>
<dbReference type="GO" id="GO:0005634">
    <property type="term" value="C:nucleus"/>
    <property type="evidence" value="ECO:0007669"/>
    <property type="project" value="UniProtKB-SubCell"/>
</dbReference>